<evidence type="ECO:0000256" key="1">
    <source>
        <dbReference type="SAM" id="Phobius"/>
    </source>
</evidence>
<accession>A0A238LIY5</accession>
<evidence type="ECO:0000313" key="3">
    <source>
        <dbReference type="Proteomes" id="UP000201613"/>
    </source>
</evidence>
<keyword evidence="1" id="KW-0472">Membrane</keyword>
<dbReference type="Pfam" id="PF11014">
    <property type="entry name" value="DUF2852"/>
    <property type="match status" value="1"/>
</dbReference>
<gene>
    <name evidence="2" type="ORF">LOM8899_03849</name>
</gene>
<organism evidence="2 3">
    <name type="scientific">Flavimaricola marinus</name>
    <dbReference type="NCBI Taxonomy" id="1819565"/>
    <lineage>
        <taxon>Bacteria</taxon>
        <taxon>Pseudomonadati</taxon>
        <taxon>Pseudomonadota</taxon>
        <taxon>Alphaproteobacteria</taxon>
        <taxon>Rhodobacterales</taxon>
        <taxon>Paracoccaceae</taxon>
        <taxon>Flavimaricola</taxon>
    </lineage>
</organism>
<keyword evidence="1" id="KW-1133">Transmembrane helix</keyword>
<evidence type="ECO:0008006" key="4">
    <source>
        <dbReference type="Google" id="ProtNLM"/>
    </source>
</evidence>
<reference evidence="2 3" key="1">
    <citation type="submission" date="2017-05" db="EMBL/GenBank/DDBJ databases">
        <authorList>
            <person name="Song R."/>
            <person name="Chenine A.L."/>
            <person name="Ruprecht R.M."/>
        </authorList>
    </citation>
    <scope>NUCLEOTIDE SEQUENCE [LARGE SCALE GENOMIC DNA]</scope>
    <source>
        <strain evidence="2 3">CECT 8899</strain>
    </source>
</reference>
<proteinExistence type="predicted"/>
<dbReference type="Proteomes" id="UP000201613">
    <property type="component" value="Unassembled WGS sequence"/>
</dbReference>
<dbReference type="RefSeq" id="WP_168770602.1">
    <property type="nucleotide sequence ID" value="NZ_FXZK01000011.1"/>
</dbReference>
<evidence type="ECO:0000313" key="2">
    <source>
        <dbReference type="EMBL" id="SMY09677.1"/>
    </source>
</evidence>
<protein>
    <recommendedName>
        <fullName evidence="4">DUF2852 domain-containing protein</fullName>
    </recommendedName>
</protein>
<name>A0A238LIY5_9RHOB</name>
<keyword evidence="3" id="KW-1185">Reference proteome</keyword>
<keyword evidence="1" id="KW-0812">Transmembrane</keyword>
<sequence>MLSSAPTAHSAPVMTDRATPPMALLVLSTVLFAVFSFVVTIVAMATFWPAGVLLALVLGWRGGFIPSFGHSAEASRMAQSVRPDLAEPTLPSSGNASFDAYRTDMLNRLHKEQEKFEGFLVRLREAKDKSEFDTFMDERAKRTQIPAE</sequence>
<dbReference type="AlphaFoldDB" id="A0A238LIY5"/>
<feature type="transmembrane region" description="Helical" evidence="1">
    <location>
        <begin position="30"/>
        <end position="58"/>
    </location>
</feature>
<dbReference type="InterPro" id="IPR021273">
    <property type="entry name" value="DUF2852"/>
</dbReference>
<dbReference type="EMBL" id="FXZK01000011">
    <property type="protein sequence ID" value="SMY09677.1"/>
    <property type="molecule type" value="Genomic_DNA"/>
</dbReference>